<proteinExistence type="predicted"/>
<name>A0A426Y2D7_ENSVE</name>
<organism evidence="1 2">
    <name type="scientific">Ensete ventricosum</name>
    <name type="common">Abyssinian banana</name>
    <name type="synonym">Musa ensete</name>
    <dbReference type="NCBI Taxonomy" id="4639"/>
    <lineage>
        <taxon>Eukaryota</taxon>
        <taxon>Viridiplantae</taxon>
        <taxon>Streptophyta</taxon>
        <taxon>Embryophyta</taxon>
        <taxon>Tracheophyta</taxon>
        <taxon>Spermatophyta</taxon>
        <taxon>Magnoliopsida</taxon>
        <taxon>Liliopsida</taxon>
        <taxon>Zingiberales</taxon>
        <taxon>Musaceae</taxon>
        <taxon>Ensete</taxon>
    </lineage>
</organism>
<accession>A0A426Y2D7</accession>
<protein>
    <submittedName>
        <fullName evidence="1">Uncharacterized protein</fullName>
    </submittedName>
</protein>
<dbReference type="Proteomes" id="UP000287651">
    <property type="component" value="Unassembled WGS sequence"/>
</dbReference>
<feature type="non-terminal residue" evidence="1">
    <location>
        <position position="1"/>
    </location>
</feature>
<gene>
    <name evidence="1" type="ORF">B296_00053510</name>
</gene>
<evidence type="ECO:0000313" key="2">
    <source>
        <dbReference type="Proteomes" id="UP000287651"/>
    </source>
</evidence>
<comment type="caution">
    <text evidence="1">The sequence shown here is derived from an EMBL/GenBank/DDBJ whole genome shotgun (WGS) entry which is preliminary data.</text>
</comment>
<reference evidence="1 2" key="1">
    <citation type="journal article" date="2014" name="Agronomy (Basel)">
        <title>A Draft Genome Sequence for Ensete ventricosum, the Drought-Tolerant Tree Against Hunger.</title>
        <authorList>
            <person name="Harrison J."/>
            <person name="Moore K.A."/>
            <person name="Paszkiewicz K."/>
            <person name="Jones T."/>
            <person name="Grant M."/>
            <person name="Ambacheew D."/>
            <person name="Muzemil S."/>
            <person name="Studholme D.J."/>
        </authorList>
    </citation>
    <scope>NUCLEOTIDE SEQUENCE [LARGE SCALE GENOMIC DNA]</scope>
</reference>
<dbReference type="AlphaFoldDB" id="A0A426Y2D7"/>
<sequence>EAAAPWSIHVRCVCRSVCRAGDRWCQCVGALARLETEEAIGISLEIYSGERKDVKVAATVSALAGRSVLISLVPSVAEADVATVDGLESTIKSARDRKR</sequence>
<dbReference type="EMBL" id="AMZH03015529">
    <property type="protein sequence ID" value="RRT45906.1"/>
    <property type="molecule type" value="Genomic_DNA"/>
</dbReference>
<evidence type="ECO:0000313" key="1">
    <source>
        <dbReference type="EMBL" id="RRT45906.1"/>
    </source>
</evidence>